<evidence type="ECO:0000313" key="3">
    <source>
        <dbReference type="EMBL" id="SEJ41054.1"/>
    </source>
</evidence>
<accession>A0A1H6YMJ5</accession>
<dbReference type="RefSeq" id="WP_236623359.1">
    <property type="nucleotide sequence ID" value="NZ_BBLU01000004.1"/>
</dbReference>
<feature type="region of interest" description="Disordered" evidence="1">
    <location>
        <begin position="1"/>
        <end position="25"/>
    </location>
</feature>
<reference evidence="4" key="1">
    <citation type="submission" date="2016-10" db="EMBL/GenBank/DDBJ databases">
        <authorList>
            <person name="Varghese N."/>
        </authorList>
    </citation>
    <scope>NUCLEOTIDE SEQUENCE [LARGE SCALE GENOMIC DNA]</scope>
    <source>
        <strain evidence="4">DSM 24868</strain>
    </source>
</reference>
<feature type="compositionally biased region" description="Low complexity" evidence="1">
    <location>
        <begin position="1"/>
        <end position="18"/>
    </location>
</feature>
<evidence type="ECO:0000259" key="2">
    <source>
        <dbReference type="Pfam" id="PF00535"/>
    </source>
</evidence>
<dbReference type="GO" id="GO:0016740">
    <property type="term" value="F:transferase activity"/>
    <property type="evidence" value="ECO:0007669"/>
    <property type="project" value="UniProtKB-KW"/>
</dbReference>
<keyword evidence="4" id="KW-1185">Reference proteome</keyword>
<protein>
    <submittedName>
        <fullName evidence="3">Glycosyltransferase involved in cell wall bisynthesis</fullName>
    </submittedName>
</protein>
<organism evidence="3 4">
    <name type="scientific">Demequina mangrovi</name>
    <dbReference type="NCBI Taxonomy" id="1043493"/>
    <lineage>
        <taxon>Bacteria</taxon>
        <taxon>Bacillati</taxon>
        <taxon>Actinomycetota</taxon>
        <taxon>Actinomycetes</taxon>
        <taxon>Micrococcales</taxon>
        <taxon>Demequinaceae</taxon>
        <taxon>Demequina</taxon>
    </lineage>
</organism>
<dbReference type="Pfam" id="PF00535">
    <property type="entry name" value="Glycos_transf_2"/>
    <property type="match status" value="1"/>
</dbReference>
<feature type="domain" description="Glycosyltransferase 2-like" evidence="2">
    <location>
        <begin position="41"/>
        <end position="154"/>
    </location>
</feature>
<evidence type="ECO:0000313" key="4">
    <source>
        <dbReference type="Proteomes" id="UP000183315"/>
    </source>
</evidence>
<dbReference type="InterPro" id="IPR029044">
    <property type="entry name" value="Nucleotide-diphossugar_trans"/>
</dbReference>
<dbReference type="EMBL" id="FNZI01000003">
    <property type="protein sequence ID" value="SEJ41054.1"/>
    <property type="molecule type" value="Genomic_DNA"/>
</dbReference>
<dbReference type="PANTHER" id="PTHR43630">
    <property type="entry name" value="POLY-BETA-1,6-N-ACETYL-D-GLUCOSAMINE SYNTHASE"/>
    <property type="match status" value="1"/>
</dbReference>
<dbReference type="Proteomes" id="UP000183315">
    <property type="component" value="Unassembled WGS sequence"/>
</dbReference>
<keyword evidence="3" id="KW-0808">Transferase</keyword>
<dbReference type="STRING" id="1043493.SAMN05421637_1759"/>
<dbReference type="InterPro" id="IPR001173">
    <property type="entry name" value="Glyco_trans_2-like"/>
</dbReference>
<dbReference type="SUPFAM" id="SSF53448">
    <property type="entry name" value="Nucleotide-diphospho-sugar transferases"/>
    <property type="match status" value="1"/>
</dbReference>
<dbReference type="CDD" id="cd02511">
    <property type="entry name" value="Beta4Glucosyltransferase"/>
    <property type="match status" value="1"/>
</dbReference>
<dbReference type="AlphaFoldDB" id="A0A1H6YMJ5"/>
<sequence length="314" mass="35664">MNASGSGASTSTTTTAAEGTDDMSLSPAADTQAAMTALPISIILFAKNEAETIGNTLSHLGAFEDVVVIDSLSEDGTADIARAAGARVVDFDWNGEYPKKKQWSMMHAGSKHRWALLLDADEYPSAEMVDELRDLLPELESGRYGAYEMHLRYRWEGEFLKHGHRVTKRSLVDLERSFFPEVDDLYAPGIREIELHFQPQTEAPIGMMRTRLVHDDRDPVTSWFARHNHYSDWEAHLHMHPEARRDLATKRTSKGEFWDRVPMKPLVFFVYSYIARLGFLDGRRGFDYAFGLAAYYWQIGVKVRELERRETAAA</sequence>
<evidence type="ECO:0000256" key="1">
    <source>
        <dbReference type="SAM" id="MobiDB-lite"/>
    </source>
</evidence>
<dbReference type="PANTHER" id="PTHR43630:SF2">
    <property type="entry name" value="GLYCOSYLTRANSFERASE"/>
    <property type="match status" value="1"/>
</dbReference>
<dbReference type="eggNOG" id="COG0463">
    <property type="taxonomic scope" value="Bacteria"/>
</dbReference>
<dbReference type="Gene3D" id="3.90.550.10">
    <property type="entry name" value="Spore Coat Polysaccharide Biosynthesis Protein SpsA, Chain A"/>
    <property type="match status" value="1"/>
</dbReference>
<proteinExistence type="predicted"/>
<gene>
    <name evidence="3" type="ORF">SAMN05421637_1759</name>
</gene>
<name>A0A1H6YMJ5_9MICO</name>